<keyword evidence="4" id="KW-1133">Transmembrane helix</keyword>
<comment type="caution">
    <text evidence="6">The sequence shown here is derived from an EMBL/GenBank/DDBJ whole genome shotgun (WGS) entry which is preliminary data.</text>
</comment>
<keyword evidence="2" id="KW-0547">Nucleotide-binding</keyword>
<dbReference type="SUPFAM" id="SSF53244">
    <property type="entry name" value="MurD-like peptide ligases, peptide-binding domain"/>
    <property type="match status" value="1"/>
</dbReference>
<dbReference type="PANTHER" id="PTHR43024:SF1">
    <property type="entry name" value="UDP-N-ACETYLMURAMOYL-TRIPEPTIDE--D-ALANYL-D-ALANINE LIGASE"/>
    <property type="match status" value="1"/>
</dbReference>
<keyword evidence="4" id="KW-0812">Transmembrane</keyword>
<evidence type="ECO:0000256" key="1">
    <source>
        <dbReference type="ARBA" id="ARBA00022598"/>
    </source>
</evidence>
<dbReference type="Proteomes" id="UP000176609">
    <property type="component" value="Unassembled WGS sequence"/>
</dbReference>
<keyword evidence="1" id="KW-0436">Ligase</keyword>
<organism evidence="6 7">
    <name type="scientific">Candidatus Gottesmanbacteria bacterium RIFCSPLOWO2_01_FULL_39_12b</name>
    <dbReference type="NCBI Taxonomy" id="1798388"/>
    <lineage>
        <taxon>Bacteria</taxon>
        <taxon>Candidatus Gottesmaniibacteriota</taxon>
    </lineage>
</organism>
<feature type="domain" description="Mur ligase central" evidence="5">
    <location>
        <begin position="199"/>
        <end position="384"/>
    </location>
</feature>
<evidence type="ECO:0000256" key="3">
    <source>
        <dbReference type="ARBA" id="ARBA00022840"/>
    </source>
</evidence>
<dbReference type="GO" id="GO:0005524">
    <property type="term" value="F:ATP binding"/>
    <property type="evidence" value="ECO:0007669"/>
    <property type="project" value="UniProtKB-KW"/>
</dbReference>
<evidence type="ECO:0000313" key="6">
    <source>
        <dbReference type="EMBL" id="OGG26762.1"/>
    </source>
</evidence>
<dbReference type="Gene3D" id="3.40.1190.10">
    <property type="entry name" value="Mur-like, catalytic domain"/>
    <property type="match status" value="1"/>
</dbReference>
<evidence type="ECO:0000313" key="7">
    <source>
        <dbReference type="Proteomes" id="UP000176609"/>
    </source>
</evidence>
<accession>A0A1F6AQI6</accession>
<sequence>MILRLFTILLISSFILRTVRNLLFQSYLWQLKEYRLDRMLSYLKTTQGRKVILNPLSLIKWVLIVIGLTVIIYSYFVIGSIESSGFLILILYLLFWFIWCFEGIKSVWVLIKGGWRLPKFTVKIWLILMTSSVITFSWVYLENFGFFLTYGPLLDKLLTSVIIVSVMVLNLASWLIKKIIVILAKRKIERTKNLIVIGITGSYGKTSTKEYLSTILSSRYKVLKTEGYNNTEVAVALTILKQLNSSHEVFIVEMGAYKKGEIKAICDIVHPQVGIITGINQQHLELFGTLEKTIAAKFELIKGLRKQGKAIFNLNNKYVRKMYENAQIERKDLSVYGFSEKESYKVISIRPDCMIFELIYKKEKIKCQVNLYGEQNIENVIGASFTALLLGFSILEVKSAVKKLKPPIHTMRLFQGKNGRLFIDDTFNSNPDGVLAALKYLTLFRQKKYLVLTPLIELGKEALKIHEMIGEKAAVSGVSIFLTNPNYFNTFRGIAKIYKDEELPKSGVILFEGKEAGKILKNYV</sequence>
<dbReference type="InterPro" id="IPR036615">
    <property type="entry name" value="Mur_ligase_C_dom_sf"/>
</dbReference>
<dbReference type="EMBL" id="MFJR01000007">
    <property type="protein sequence ID" value="OGG26762.1"/>
    <property type="molecule type" value="Genomic_DNA"/>
</dbReference>
<feature type="transmembrane region" description="Helical" evidence="4">
    <location>
        <begin position="161"/>
        <end position="184"/>
    </location>
</feature>
<evidence type="ECO:0000256" key="2">
    <source>
        <dbReference type="ARBA" id="ARBA00022741"/>
    </source>
</evidence>
<dbReference type="InterPro" id="IPR013221">
    <property type="entry name" value="Mur_ligase_cen"/>
</dbReference>
<dbReference type="GO" id="GO:0016881">
    <property type="term" value="F:acid-amino acid ligase activity"/>
    <property type="evidence" value="ECO:0007669"/>
    <property type="project" value="InterPro"/>
</dbReference>
<dbReference type="SUPFAM" id="SSF53623">
    <property type="entry name" value="MurD-like peptide ligases, catalytic domain"/>
    <property type="match status" value="1"/>
</dbReference>
<feature type="transmembrane region" description="Helical" evidence="4">
    <location>
        <begin position="122"/>
        <end position="141"/>
    </location>
</feature>
<dbReference type="InterPro" id="IPR036565">
    <property type="entry name" value="Mur-like_cat_sf"/>
</dbReference>
<feature type="transmembrane region" description="Helical" evidence="4">
    <location>
        <begin position="84"/>
        <end position="101"/>
    </location>
</feature>
<keyword evidence="4" id="KW-0472">Membrane</keyword>
<reference evidence="6 7" key="1">
    <citation type="journal article" date="2016" name="Nat. Commun.">
        <title>Thousands of microbial genomes shed light on interconnected biogeochemical processes in an aquifer system.</title>
        <authorList>
            <person name="Anantharaman K."/>
            <person name="Brown C.T."/>
            <person name="Hug L.A."/>
            <person name="Sharon I."/>
            <person name="Castelle C.J."/>
            <person name="Probst A.J."/>
            <person name="Thomas B.C."/>
            <person name="Singh A."/>
            <person name="Wilkins M.J."/>
            <person name="Karaoz U."/>
            <person name="Brodie E.L."/>
            <person name="Williams K.H."/>
            <person name="Hubbard S.S."/>
            <person name="Banfield J.F."/>
        </authorList>
    </citation>
    <scope>NUCLEOTIDE SEQUENCE [LARGE SCALE GENOMIC DNA]</scope>
</reference>
<dbReference type="Pfam" id="PF08245">
    <property type="entry name" value="Mur_ligase_M"/>
    <property type="match status" value="1"/>
</dbReference>
<protein>
    <recommendedName>
        <fullName evidence="5">Mur ligase central domain-containing protein</fullName>
    </recommendedName>
</protein>
<dbReference type="Gene3D" id="3.90.190.20">
    <property type="entry name" value="Mur ligase, C-terminal domain"/>
    <property type="match status" value="1"/>
</dbReference>
<feature type="transmembrane region" description="Helical" evidence="4">
    <location>
        <begin position="6"/>
        <end position="29"/>
    </location>
</feature>
<gene>
    <name evidence="6" type="ORF">A2960_01150</name>
</gene>
<dbReference type="InterPro" id="IPR051046">
    <property type="entry name" value="MurCDEF_CellWall_CoF430Synth"/>
</dbReference>
<dbReference type="PANTHER" id="PTHR43024">
    <property type="entry name" value="UDP-N-ACETYLMURAMOYL-TRIPEPTIDE--D-ALANYL-D-ALANINE LIGASE"/>
    <property type="match status" value="1"/>
</dbReference>
<evidence type="ECO:0000256" key="4">
    <source>
        <dbReference type="SAM" id="Phobius"/>
    </source>
</evidence>
<keyword evidence="3" id="KW-0067">ATP-binding</keyword>
<feature type="transmembrane region" description="Helical" evidence="4">
    <location>
        <begin position="58"/>
        <end position="78"/>
    </location>
</feature>
<proteinExistence type="predicted"/>
<evidence type="ECO:0000259" key="5">
    <source>
        <dbReference type="Pfam" id="PF08245"/>
    </source>
</evidence>
<dbReference type="AlphaFoldDB" id="A0A1F6AQI6"/>
<name>A0A1F6AQI6_9BACT</name>